<keyword evidence="13" id="KW-1185">Reference proteome</keyword>
<protein>
    <recommendedName>
        <fullName evidence="3 10">Gluconokinase</fullName>
        <ecNumber evidence="3 10">2.7.1.12</ecNumber>
    </recommendedName>
</protein>
<gene>
    <name evidence="11" type="ORF">ORY91_001941</name>
    <name evidence="12" type="ORF">V9W64_04740</name>
</gene>
<proteinExistence type="inferred from homology"/>
<dbReference type="RefSeq" id="WP_274585586.1">
    <property type="nucleotide sequence ID" value="NZ_CP145811.1"/>
</dbReference>
<dbReference type="AlphaFoldDB" id="A0A9X4IEV5"/>
<dbReference type="InterPro" id="IPR027417">
    <property type="entry name" value="P-loop_NTPase"/>
</dbReference>
<evidence type="ECO:0000256" key="9">
    <source>
        <dbReference type="ARBA" id="ARBA00048090"/>
    </source>
</evidence>
<dbReference type="SUPFAM" id="SSF52540">
    <property type="entry name" value="P-loop containing nucleoside triphosphate hydrolases"/>
    <property type="match status" value="1"/>
</dbReference>
<organism evidence="11">
    <name type="scientific">Neisseria leonii</name>
    <dbReference type="NCBI Taxonomy" id="2995413"/>
    <lineage>
        <taxon>Bacteria</taxon>
        <taxon>Pseudomonadati</taxon>
        <taxon>Pseudomonadota</taxon>
        <taxon>Betaproteobacteria</taxon>
        <taxon>Neisseriales</taxon>
        <taxon>Neisseriaceae</taxon>
        <taxon>Neisseria</taxon>
    </lineage>
</organism>
<keyword evidence="4 10" id="KW-0808">Transferase</keyword>
<evidence type="ECO:0000256" key="3">
    <source>
        <dbReference type="ARBA" id="ARBA00012054"/>
    </source>
</evidence>
<comment type="similarity">
    <text evidence="2 10">Belongs to the gluconokinase GntK/GntV family.</text>
</comment>
<keyword evidence="6 10" id="KW-0418">Kinase</keyword>
<evidence type="ECO:0000313" key="11">
    <source>
        <dbReference type="EMBL" id="MDD9328513.1"/>
    </source>
</evidence>
<keyword evidence="7 10" id="KW-0067">ATP-binding</keyword>
<evidence type="ECO:0000256" key="5">
    <source>
        <dbReference type="ARBA" id="ARBA00022741"/>
    </source>
</evidence>
<evidence type="ECO:0000256" key="2">
    <source>
        <dbReference type="ARBA" id="ARBA00008420"/>
    </source>
</evidence>
<dbReference type="GO" id="GO:0046316">
    <property type="term" value="F:gluconokinase activity"/>
    <property type="evidence" value="ECO:0007669"/>
    <property type="project" value="UniProtKB-EC"/>
</dbReference>
<dbReference type="PANTHER" id="PTHR43442:SF3">
    <property type="entry name" value="GLUCONOKINASE-RELATED"/>
    <property type="match status" value="1"/>
</dbReference>
<dbReference type="EMBL" id="CP146598">
    <property type="protein sequence ID" value="WWY04029.1"/>
    <property type="molecule type" value="Genomic_DNA"/>
</dbReference>
<dbReference type="InterPro" id="IPR006001">
    <property type="entry name" value="Therm_gnt_kin"/>
</dbReference>
<evidence type="ECO:0000313" key="12">
    <source>
        <dbReference type="EMBL" id="WWY04029.1"/>
    </source>
</evidence>
<comment type="pathway">
    <text evidence="1">Carbohydrate acid metabolism.</text>
</comment>
<dbReference type="Gene3D" id="3.40.50.300">
    <property type="entry name" value="P-loop containing nucleotide triphosphate hydrolases"/>
    <property type="match status" value="1"/>
</dbReference>
<evidence type="ECO:0000256" key="10">
    <source>
        <dbReference type="RuleBase" id="RU363066"/>
    </source>
</evidence>
<dbReference type="Pfam" id="PF13671">
    <property type="entry name" value="AAA_33"/>
    <property type="match status" value="1"/>
</dbReference>
<dbReference type="EC" id="2.7.1.12" evidence="3 10"/>
<dbReference type="PANTHER" id="PTHR43442">
    <property type="entry name" value="GLUCONOKINASE-RELATED"/>
    <property type="match status" value="1"/>
</dbReference>
<keyword evidence="8" id="KW-0311">Gluconate utilization</keyword>
<accession>A0A9X4IEV5</accession>
<dbReference type="GO" id="GO:0019521">
    <property type="term" value="P:D-gluconate metabolic process"/>
    <property type="evidence" value="ECO:0007669"/>
    <property type="project" value="UniProtKB-KW"/>
</dbReference>
<keyword evidence="5 10" id="KW-0547">Nucleotide-binding</keyword>
<reference evidence="12" key="2">
    <citation type="submission" date="2024-02" db="EMBL/GenBank/DDBJ databases">
        <title>Neisseria leonii sp. nov.</title>
        <authorList>
            <person name="Boutroux M."/>
            <person name="Favre-Rochex S."/>
            <person name="Gorgette O."/>
            <person name="Touak G."/>
            <person name="Muhle E."/>
            <person name="Chesneau O."/>
            <person name="Clermont D."/>
            <person name="Rahi P."/>
        </authorList>
    </citation>
    <scope>NUCLEOTIDE SEQUENCE</scope>
    <source>
        <strain evidence="12">51.81</strain>
    </source>
</reference>
<evidence type="ECO:0000256" key="8">
    <source>
        <dbReference type="ARBA" id="ARBA00023064"/>
    </source>
</evidence>
<evidence type="ECO:0000256" key="1">
    <source>
        <dbReference type="ARBA" id="ARBA00004761"/>
    </source>
</evidence>
<dbReference type="EMBL" id="JAPQFL010000007">
    <property type="protein sequence ID" value="MDD9328513.1"/>
    <property type="molecule type" value="Genomic_DNA"/>
</dbReference>
<dbReference type="GO" id="GO:0005524">
    <property type="term" value="F:ATP binding"/>
    <property type="evidence" value="ECO:0007669"/>
    <property type="project" value="UniProtKB-KW"/>
</dbReference>
<comment type="catalytic activity">
    <reaction evidence="9 10">
        <text>D-gluconate + ATP = 6-phospho-D-gluconate + ADP + H(+)</text>
        <dbReference type="Rhea" id="RHEA:19433"/>
        <dbReference type="ChEBI" id="CHEBI:15378"/>
        <dbReference type="ChEBI" id="CHEBI:18391"/>
        <dbReference type="ChEBI" id="CHEBI:30616"/>
        <dbReference type="ChEBI" id="CHEBI:58759"/>
        <dbReference type="ChEBI" id="CHEBI:456216"/>
        <dbReference type="EC" id="2.7.1.12"/>
    </reaction>
</comment>
<dbReference type="CDD" id="cd02021">
    <property type="entry name" value="GntK"/>
    <property type="match status" value="1"/>
</dbReference>
<dbReference type="FunFam" id="3.40.50.300:FF:000522">
    <property type="entry name" value="Gluconokinase"/>
    <property type="match status" value="1"/>
</dbReference>
<sequence length="172" mass="18466">MSETVHIVFMGVSGSGKTTVARILAQHFGCPYAEGDDFHSQANRDKMGAGTPLTDEDRLPWLMRLRDWMSAQQAAGQAYSAVTCSALKKSYRDVLRGAQGRVVFVHLSVPVDVNRQRLEARVGHYMKADMLDSQLAVLEPLTDGEAGIMLDGSGTPDEAAAAVSAWLAGLSG</sequence>
<dbReference type="Proteomes" id="UP001149607">
    <property type="component" value="Chromosome"/>
</dbReference>
<evidence type="ECO:0000256" key="6">
    <source>
        <dbReference type="ARBA" id="ARBA00022777"/>
    </source>
</evidence>
<dbReference type="NCBIfam" id="TIGR01313">
    <property type="entry name" value="therm_gnt_kin"/>
    <property type="match status" value="1"/>
</dbReference>
<reference evidence="11" key="1">
    <citation type="submission" date="2022-10" db="EMBL/GenBank/DDBJ databases">
        <authorList>
            <person name="Boutroux M."/>
        </authorList>
    </citation>
    <scope>NUCLEOTIDE SEQUENCE</scope>
    <source>
        <strain evidence="11">51.81</strain>
    </source>
</reference>
<evidence type="ECO:0000313" key="13">
    <source>
        <dbReference type="Proteomes" id="UP001149607"/>
    </source>
</evidence>
<dbReference type="GO" id="GO:0005737">
    <property type="term" value="C:cytoplasm"/>
    <property type="evidence" value="ECO:0007669"/>
    <property type="project" value="TreeGrafter"/>
</dbReference>
<evidence type="ECO:0000256" key="4">
    <source>
        <dbReference type="ARBA" id="ARBA00022679"/>
    </source>
</evidence>
<evidence type="ECO:0000256" key="7">
    <source>
        <dbReference type="ARBA" id="ARBA00022840"/>
    </source>
</evidence>
<name>A0A9X4IEV5_9NEIS</name>